<keyword evidence="5" id="KW-1185">Reference proteome</keyword>
<evidence type="ECO:0000313" key="5">
    <source>
        <dbReference type="Proteomes" id="UP001597417"/>
    </source>
</evidence>
<dbReference type="CDD" id="cd02209">
    <property type="entry name" value="cupin_XRE_C"/>
    <property type="match status" value="1"/>
</dbReference>
<evidence type="ECO:0000259" key="3">
    <source>
        <dbReference type="PROSITE" id="PS50943"/>
    </source>
</evidence>
<gene>
    <name evidence="4" type="ORF">ACFSXZ_30905</name>
</gene>
<dbReference type="PANTHER" id="PTHR46797:SF1">
    <property type="entry name" value="METHYLPHOSPHONATE SYNTHASE"/>
    <property type="match status" value="1"/>
</dbReference>
<organism evidence="4 5">
    <name type="scientific">Amycolatopsis pigmentata</name>
    <dbReference type="NCBI Taxonomy" id="450801"/>
    <lineage>
        <taxon>Bacteria</taxon>
        <taxon>Bacillati</taxon>
        <taxon>Actinomycetota</taxon>
        <taxon>Actinomycetes</taxon>
        <taxon>Pseudonocardiales</taxon>
        <taxon>Pseudonocardiaceae</taxon>
        <taxon>Amycolatopsis</taxon>
    </lineage>
</organism>
<dbReference type="Gene3D" id="2.60.120.10">
    <property type="entry name" value="Jelly Rolls"/>
    <property type="match status" value="1"/>
</dbReference>
<comment type="caution">
    <text evidence="4">The sequence shown here is derived from an EMBL/GenBank/DDBJ whole genome shotgun (WGS) entry which is preliminary data.</text>
</comment>
<proteinExistence type="predicted"/>
<dbReference type="RefSeq" id="WP_378268960.1">
    <property type="nucleotide sequence ID" value="NZ_JBHUKR010000020.1"/>
</dbReference>
<dbReference type="Pfam" id="PF07883">
    <property type="entry name" value="Cupin_2"/>
    <property type="match status" value="1"/>
</dbReference>
<dbReference type="InterPro" id="IPR001387">
    <property type="entry name" value="Cro/C1-type_HTH"/>
</dbReference>
<dbReference type="SUPFAM" id="SSF51182">
    <property type="entry name" value="RmlC-like cupins"/>
    <property type="match status" value="1"/>
</dbReference>
<dbReference type="Gene3D" id="1.10.260.40">
    <property type="entry name" value="lambda repressor-like DNA-binding domains"/>
    <property type="match status" value="1"/>
</dbReference>
<dbReference type="InterPro" id="IPR010982">
    <property type="entry name" value="Lambda_DNA-bd_dom_sf"/>
</dbReference>
<reference evidence="5" key="1">
    <citation type="journal article" date="2019" name="Int. J. Syst. Evol. Microbiol.">
        <title>The Global Catalogue of Microorganisms (GCM) 10K type strain sequencing project: providing services to taxonomists for standard genome sequencing and annotation.</title>
        <authorList>
            <consortium name="The Broad Institute Genomics Platform"/>
            <consortium name="The Broad Institute Genome Sequencing Center for Infectious Disease"/>
            <person name="Wu L."/>
            <person name="Ma J."/>
        </authorList>
    </citation>
    <scope>NUCLEOTIDE SEQUENCE [LARGE SCALE GENOMIC DNA]</scope>
    <source>
        <strain evidence="5">CGMCC 4.7645</strain>
    </source>
</reference>
<dbReference type="InterPro" id="IPR050807">
    <property type="entry name" value="TransReg_Diox_bact_type"/>
</dbReference>
<evidence type="ECO:0000256" key="2">
    <source>
        <dbReference type="SAM" id="MobiDB-lite"/>
    </source>
</evidence>
<feature type="domain" description="HTH cro/C1-type" evidence="3">
    <location>
        <begin position="9"/>
        <end position="63"/>
    </location>
</feature>
<protein>
    <submittedName>
        <fullName evidence="4">Cupin domain-containing protein</fullName>
    </submittedName>
</protein>
<evidence type="ECO:0000256" key="1">
    <source>
        <dbReference type="ARBA" id="ARBA00023125"/>
    </source>
</evidence>
<keyword evidence="1" id="KW-0238">DNA-binding</keyword>
<dbReference type="PANTHER" id="PTHR46797">
    <property type="entry name" value="HTH-TYPE TRANSCRIPTIONAL REGULATOR"/>
    <property type="match status" value="1"/>
</dbReference>
<sequence>MEAQVGRRIRRERQRHGLTLRELAGRIGISASMLSQVETGRSHASVTTLYNLVQELDLALEDLFEDERMPEHGPVDSPPVRRPGLRLDRDRPVERGCDRVRIQLETGVVWNRVAHLGTEAAHIMEVTYPPGSTSAEEGRFQQHEGIDFAYVLAGQLNLHLGFDTYILTPGDTAAFDAGEAHMLENSGTMDARALWVVFRPCPDETGRPQWR</sequence>
<dbReference type="CDD" id="cd00093">
    <property type="entry name" value="HTH_XRE"/>
    <property type="match status" value="1"/>
</dbReference>
<dbReference type="Proteomes" id="UP001597417">
    <property type="component" value="Unassembled WGS sequence"/>
</dbReference>
<dbReference type="SMART" id="SM00530">
    <property type="entry name" value="HTH_XRE"/>
    <property type="match status" value="1"/>
</dbReference>
<name>A0ABW5G163_9PSEU</name>
<feature type="region of interest" description="Disordered" evidence="2">
    <location>
        <begin position="68"/>
        <end position="88"/>
    </location>
</feature>
<dbReference type="EMBL" id="JBHUKR010000020">
    <property type="protein sequence ID" value="MFD2420748.1"/>
    <property type="molecule type" value="Genomic_DNA"/>
</dbReference>
<dbReference type="InterPro" id="IPR011051">
    <property type="entry name" value="RmlC_Cupin_sf"/>
</dbReference>
<dbReference type="InterPro" id="IPR014710">
    <property type="entry name" value="RmlC-like_jellyroll"/>
</dbReference>
<evidence type="ECO:0000313" key="4">
    <source>
        <dbReference type="EMBL" id="MFD2420748.1"/>
    </source>
</evidence>
<accession>A0ABW5G163</accession>
<dbReference type="InterPro" id="IPR013096">
    <property type="entry name" value="Cupin_2"/>
</dbReference>
<dbReference type="SUPFAM" id="SSF47413">
    <property type="entry name" value="lambda repressor-like DNA-binding domains"/>
    <property type="match status" value="1"/>
</dbReference>
<dbReference type="Pfam" id="PF01381">
    <property type="entry name" value="HTH_3"/>
    <property type="match status" value="1"/>
</dbReference>
<dbReference type="PROSITE" id="PS50943">
    <property type="entry name" value="HTH_CROC1"/>
    <property type="match status" value="1"/>
</dbReference>